<accession>A0A814TT78</accession>
<organism evidence="1 2">
    <name type="scientific">Brachionus calyciflorus</name>
    <dbReference type="NCBI Taxonomy" id="104777"/>
    <lineage>
        <taxon>Eukaryota</taxon>
        <taxon>Metazoa</taxon>
        <taxon>Spiralia</taxon>
        <taxon>Gnathifera</taxon>
        <taxon>Rotifera</taxon>
        <taxon>Eurotatoria</taxon>
        <taxon>Monogononta</taxon>
        <taxon>Pseudotrocha</taxon>
        <taxon>Ploima</taxon>
        <taxon>Brachionidae</taxon>
        <taxon>Brachionus</taxon>
    </lineage>
</organism>
<feature type="non-terminal residue" evidence="1">
    <location>
        <position position="51"/>
    </location>
</feature>
<name>A0A814TT78_9BILA</name>
<evidence type="ECO:0000313" key="2">
    <source>
        <dbReference type="Proteomes" id="UP000663879"/>
    </source>
</evidence>
<dbReference type="SUPFAM" id="SSF52540">
    <property type="entry name" value="P-loop containing nucleoside triphosphate hydrolases"/>
    <property type="match status" value="1"/>
</dbReference>
<dbReference type="Proteomes" id="UP000663879">
    <property type="component" value="Unassembled WGS sequence"/>
</dbReference>
<keyword evidence="2" id="KW-1185">Reference proteome</keyword>
<dbReference type="InterPro" id="IPR027417">
    <property type="entry name" value="P-loop_NTPase"/>
</dbReference>
<gene>
    <name evidence="1" type="ORF">OXX778_LOCUS23618</name>
</gene>
<proteinExistence type="predicted"/>
<dbReference type="EMBL" id="CAJNOC010014784">
    <property type="protein sequence ID" value="CAF1162313.1"/>
    <property type="molecule type" value="Genomic_DNA"/>
</dbReference>
<reference evidence="1" key="1">
    <citation type="submission" date="2021-02" db="EMBL/GenBank/DDBJ databases">
        <authorList>
            <person name="Nowell W R."/>
        </authorList>
    </citation>
    <scope>NUCLEOTIDE SEQUENCE</scope>
    <source>
        <strain evidence="1">Ploen Becks lab</strain>
    </source>
</reference>
<dbReference type="OrthoDB" id="1745760at2759"/>
<feature type="non-terminal residue" evidence="1">
    <location>
        <position position="1"/>
    </location>
</feature>
<evidence type="ECO:0000313" key="1">
    <source>
        <dbReference type="EMBL" id="CAF1162313.1"/>
    </source>
</evidence>
<sequence>MKQILKILPKKRQTILFSATLTPKTDDLVKLSFKKEPVYVGIDDNKEEATV</sequence>
<protein>
    <submittedName>
        <fullName evidence="1">Uncharacterized protein</fullName>
    </submittedName>
</protein>
<comment type="caution">
    <text evidence="1">The sequence shown here is derived from an EMBL/GenBank/DDBJ whole genome shotgun (WGS) entry which is preliminary data.</text>
</comment>
<dbReference type="AlphaFoldDB" id="A0A814TT78"/>
<dbReference type="Gene3D" id="3.40.50.300">
    <property type="entry name" value="P-loop containing nucleotide triphosphate hydrolases"/>
    <property type="match status" value="1"/>
</dbReference>